<dbReference type="OrthoDB" id="74360at2759"/>
<dbReference type="Gene3D" id="3.50.50.60">
    <property type="entry name" value="FAD/NAD(P)-binding domain"/>
    <property type="match status" value="2"/>
</dbReference>
<dbReference type="InterPro" id="IPR020946">
    <property type="entry name" value="Flavin_mOase-like"/>
</dbReference>
<keyword evidence="6" id="KW-1185">Reference proteome</keyword>
<dbReference type="InterPro" id="IPR036188">
    <property type="entry name" value="FAD/NAD-bd_sf"/>
</dbReference>
<gene>
    <name evidence="5" type="ORF">MSAN_01241600</name>
</gene>
<organism evidence="5 6">
    <name type="scientific">Mycena sanguinolenta</name>
    <dbReference type="NCBI Taxonomy" id="230812"/>
    <lineage>
        <taxon>Eukaryota</taxon>
        <taxon>Fungi</taxon>
        <taxon>Dikarya</taxon>
        <taxon>Basidiomycota</taxon>
        <taxon>Agaricomycotina</taxon>
        <taxon>Agaricomycetes</taxon>
        <taxon>Agaricomycetidae</taxon>
        <taxon>Agaricales</taxon>
        <taxon>Marasmiineae</taxon>
        <taxon>Mycenaceae</taxon>
        <taxon>Mycena</taxon>
    </lineage>
</organism>
<proteinExistence type="inferred from homology"/>
<evidence type="ECO:0000256" key="4">
    <source>
        <dbReference type="ARBA" id="ARBA00023002"/>
    </source>
</evidence>
<dbReference type="PRINTS" id="PR00368">
    <property type="entry name" value="FADPNR"/>
</dbReference>
<evidence type="ECO:0000256" key="2">
    <source>
        <dbReference type="ARBA" id="ARBA00022630"/>
    </source>
</evidence>
<dbReference type="Pfam" id="PF00743">
    <property type="entry name" value="FMO-like"/>
    <property type="match status" value="1"/>
</dbReference>
<evidence type="ECO:0000313" key="6">
    <source>
        <dbReference type="Proteomes" id="UP000623467"/>
    </source>
</evidence>
<dbReference type="SUPFAM" id="SSF51905">
    <property type="entry name" value="FAD/NAD(P)-binding domain"/>
    <property type="match status" value="1"/>
</dbReference>
<keyword evidence="4" id="KW-0560">Oxidoreductase</keyword>
<dbReference type="PANTHER" id="PTHR42877:SF5">
    <property type="entry name" value="L-ORNITHINE N(5)-MONOOXYGENASE-RELATED"/>
    <property type="match status" value="1"/>
</dbReference>
<dbReference type="GO" id="GO:0050660">
    <property type="term" value="F:flavin adenine dinucleotide binding"/>
    <property type="evidence" value="ECO:0007669"/>
    <property type="project" value="InterPro"/>
</dbReference>
<keyword evidence="3" id="KW-0274">FAD</keyword>
<evidence type="ECO:0000256" key="3">
    <source>
        <dbReference type="ARBA" id="ARBA00022827"/>
    </source>
</evidence>
<reference evidence="5" key="1">
    <citation type="submission" date="2020-05" db="EMBL/GenBank/DDBJ databases">
        <title>Mycena genomes resolve the evolution of fungal bioluminescence.</title>
        <authorList>
            <person name="Tsai I.J."/>
        </authorList>
    </citation>
    <scope>NUCLEOTIDE SEQUENCE</scope>
    <source>
        <strain evidence="5">160909Yilan</strain>
    </source>
</reference>
<evidence type="ECO:0000313" key="5">
    <source>
        <dbReference type="EMBL" id="KAF7359009.1"/>
    </source>
</evidence>
<dbReference type="PANTHER" id="PTHR42877">
    <property type="entry name" value="L-ORNITHINE N(5)-MONOOXYGENASE-RELATED"/>
    <property type="match status" value="1"/>
</dbReference>
<evidence type="ECO:0000256" key="1">
    <source>
        <dbReference type="ARBA" id="ARBA00010139"/>
    </source>
</evidence>
<dbReference type="AlphaFoldDB" id="A0A8H6YHD4"/>
<name>A0A8H6YHD4_9AGAR</name>
<comment type="caution">
    <text evidence="5">The sequence shown here is derived from an EMBL/GenBank/DDBJ whole genome shotgun (WGS) entry which is preliminary data.</text>
</comment>
<accession>A0A8H6YHD4</accession>
<dbReference type="GO" id="GO:0050661">
    <property type="term" value="F:NADP binding"/>
    <property type="evidence" value="ECO:0007669"/>
    <property type="project" value="InterPro"/>
</dbReference>
<sequence length="497" mass="55863">MPQIVIVGAGIGGVGVAIALKRQLGFEDFVIFEKAGDVGGTWRDNIYPGASSDVAIHFYSLSTDLNPDWPSTHGTQEQIYEYWRKLAIKYEIYPRIVFNRAVVSAQWSSDEQLYHVVTQDVESGAKSSMTAKILISAVGLLHVPRLPTIPGISSFHGKTFHSARWDTGVDLRGKQVAVIGNGTSAVQFIPLISEDPTVQVTQFCRSPTWFSLYLRSEMVYFTIFKNRHIRSRTSGLLKRYILHTAPKETHQRLVPDYALGCKRIIINQNYLEALHRRNLNLNWDGIQSICEDGIITKTGQKIPFDVIIFATGFAADRYALAVVGATGKTVQEYYDFQGGPKAYLGTTVPGFPNLFLLGGPNLGTGHTSSILTGELQMGYILKFVKPIIDGVVSTFEVTSEATDAYNDLIQRRLESSVWMECTSWYRTDGEGKVSSVFPGPMMLYGWWVRQATWAHYDVKATTGEWERRVRREKWIRYSSPRHYLGILLGFFISWISG</sequence>
<protein>
    <submittedName>
        <fullName evidence="5">Uncharacterized protein</fullName>
    </submittedName>
</protein>
<comment type="similarity">
    <text evidence="1">Belongs to the FAD-binding monooxygenase family.</text>
</comment>
<keyword evidence="2" id="KW-0285">Flavoprotein</keyword>
<dbReference type="EMBL" id="JACAZH010000009">
    <property type="protein sequence ID" value="KAF7359009.1"/>
    <property type="molecule type" value="Genomic_DNA"/>
</dbReference>
<dbReference type="Proteomes" id="UP000623467">
    <property type="component" value="Unassembled WGS sequence"/>
</dbReference>
<dbReference type="GO" id="GO:0004499">
    <property type="term" value="F:N,N-dimethylaniline monooxygenase activity"/>
    <property type="evidence" value="ECO:0007669"/>
    <property type="project" value="InterPro"/>
</dbReference>
<dbReference type="InterPro" id="IPR051209">
    <property type="entry name" value="FAD-bind_Monooxygenase_sf"/>
</dbReference>